<feature type="active site" description="Nucleophile" evidence="12">
    <location>
        <position position="130"/>
    </location>
</feature>
<comment type="subcellular location">
    <subcellularLocation>
        <location evidence="2 12">Cytoplasm</location>
    </subcellularLocation>
</comment>
<feature type="binding site" evidence="12">
    <location>
        <position position="191"/>
    </location>
    <ligand>
        <name>FMN</name>
        <dbReference type="ChEBI" id="CHEBI:58210"/>
    </ligand>
</feature>
<proteinExistence type="inferred from homology"/>
<feature type="binding site" evidence="12">
    <location>
        <position position="45"/>
    </location>
    <ligand>
        <name>substrate</name>
    </ligand>
</feature>
<evidence type="ECO:0000256" key="9">
    <source>
        <dbReference type="ARBA" id="ARBA00022975"/>
    </source>
</evidence>
<dbReference type="SUPFAM" id="SSF51395">
    <property type="entry name" value="FMN-linked oxidoreductases"/>
    <property type="match status" value="1"/>
</dbReference>
<evidence type="ECO:0000259" key="13">
    <source>
        <dbReference type="Pfam" id="PF01180"/>
    </source>
</evidence>
<evidence type="ECO:0000256" key="2">
    <source>
        <dbReference type="ARBA" id="ARBA00004496"/>
    </source>
</evidence>
<evidence type="ECO:0000256" key="10">
    <source>
        <dbReference type="ARBA" id="ARBA00023002"/>
    </source>
</evidence>
<evidence type="ECO:0000256" key="6">
    <source>
        <dbReference type="ARBA" id="ARBA00022490"/>
    </source>
</evidence>
<accession>A0ABW2NNA5</accession>
<dbReference type="NCBIfam" id="TIGR01037">
    <property type="entry name" value="pyrD_sub1_fam"/>
    <property type="match status" value="1"/>
</dbReference>
<comment type="cofactor">
    <cofactor evidence="12">
        <name>FMN</name>
        <dbReference type="ChEBI" id="CHEBI:58210"/>
    </cofactor>
    <text evidence="12">Binds 1 FMN per subunit.</text>
</comment>
<keyword evidence="7 12" id="KW-0285">Flavoprotein</keyword>
<comment type="similarity">
    <text evidence="4 12">Belongs to the dihydroorotate dehydrogenase family. Type 1 subfamily.</text>
</comment>
<dbReference type="Pfam" id="PF01180">
    <property type="entry name" value="DHO_dh"/>
    <property type="match status" value="1"/>
</dbReference>
<feature type="binding site" evidence="12">
    <location>
        <position position="127"/>
    </location>
    <ligand>
        <name>substrate</name>
    </ligand>
</feature>
<organism evidence="14 15">
    <name type="scientific">Fictibacillus iocasae</name>
    <dbReference type="NCBI Taxonomy" id="2715437"/>
    <lineage>
        <taxon>Bacteria</taxon>
        <taxon>Bacillati</taxon>
        <taxon>Bacillota</taxon>
        <taxon>Bacilli</taxon>
        <taxon>Bacillales</taxon>
        <taxon>Fictibacillaceae</taxon>
        <taxon>Fictibacillus</taxon>
    </lineage>
</organism>
<comment type="catalytic activity">
    <reaction evidence="11">
        <text>(S)-dihydroorotate + NAD(+) = orotate + NADH + H(+)</text>
        <dbReference type="Rhea" id="RHEA:13513"/>
        <dbReference type="ChEBI" id="CHEBI:15378"/>
        <dbReference type="ChEBI" id="CHEBI:30839"/>
        <dbReference type="ChEBI" id="CHEBI:30864"/>
        <dbReference type="ChEBI" id="CHEBI:57540"/>
        <dbReference type="ChEBI" id="CHEBI:57945"/>
        <dbReference type="EC" id="1.3.1.14"/>
    </reaction>
</comment>
<feature type="binding site" evidence="12">
    <location>
        <begin position="192"/>
        <end position="193"/>
    </location>
    <ligand>
        <name>substrate</name>
    </ligand>
</feature>
<feature type="binding site" evidence="12">
    <location>
        <position position="127"/>
    </location>
    <ligand>
        <name>FMN</name>
        <dbReference type="ChEBI" id="CHEBI:58210"/>
    </ligand>
</feature>
<dbReference type="GO" id="GO:0004589">
    <property type="term" value="F:dihydroorotate dehydrogenase (NAD+) activity"/>
    <property type="evidence" value="ECO:0007669"/>
    <property type="project" value="UniProtKB-EC"/>
</dbReference>
<dbReference type="InterPro" id="IPR012135">
    <property type="entry name" value="Dihydroorotate_DH_1_2"/>
</dbReference>
<feature type="binding site" evidence="12">
    <location>
        <position position="165"/>
    </location>
    <ligand>
        <name>FMN</name>
        <dbReference type="ChEBI" id="CHEBI:58210"/>
    </ligand>
</feature>
<dbReference type="Gene3D" id="3.20.20.70">
    <property type="entry name" value="Aldolase class I"/>
    <property type="match status" value="1"/>
</dbReference>
<evidence type="ECO:0000313" key="14">
    <source>
        <dbReference type="EMBL" id="MFC7372107.1"/>
    </source>
</evidence>
<comment type="function">
    <text evidence="1">Catalyzes the conversion of dihydroorotate to orotate with NAD(+) as electron acceptor.</text>
</comment>
<comment type="pathway">
    <text evidence="3">Pyrimidine metabolism; UMP biosynthesis via de novo pathway; orotate from (S)-dihydroorotate (NAD(+) route): step 1/1.</text>
</comment>
<dbReference type="InterPro" id="IPR049622">
    <property type="entry name" value="Dihydroorotate_DH_I"/>
</dbReference>
<dbReference type="PANTHER" id="PTHR48109:SF1">
    <property type="entry name" value="DIHYDROOROTATE DEHYDROGENASE (FUMARATE)"/>
    <property type="match status" value="1"/>
</dbReference>
<feature type="binding site" evidence="12">
    <location>
        <position position="21"/>
    </location>
    <ligand>
        <name>FMN</name>
        <dbReference type="ChEBI" id="CHEBI:58210"/>
    </ligand>
</feature>
<dbReference type="PROSITE" id="PS00911">
    <property type="entry name" value="DHODEHASE_1"/>
    <property type="match status" value="1"/>
</dbReference>
<protein>
    <recommendedName>
        <fullName evidence="12">Dihydroorotate dehydrogenase</fullName>
        <shortName evidence="12">DHOD</shortName>
        <shortName evidence="12">DHODase</shortName>
        <shortName evidence="12">DHOdehase</shortName>
        <ecNumber evidence="12">1.3.-.-</ecNumber>
    </recommendedName>
</protein>
<dbReference type="InterPro" id="IPR024920">
    <property type="entry name" value="Dihydroorotate_DH_1"/>
</dbReference>
<dbReference type="RefSeq" id="WP_379749359.1">
    <property type="nucleotide sequence ID" value="NZ_JBHTCP010000016.1"/>
</dbReference>
<dbReference type="InterPro" id="IPR033888">
    <property type="entry name" value="DHOD_1B"/>
</dbReference>
<keyword evidence="10 12" id="KW-0560">Oxidoreductase</keyword>
<comment type="catalytic activity">
    <reaction evidence="12">
        <text>(S)-dihydroorotate + A = orotate + AH2</text>
        <dbReference type="Rhea" id="RHEA:18073"/>
        <dbReference type="ChEBI" id="CHEBI:13193"/>
        <dbReference type="ChEBI" id="CHEBI:17499"/>
        <dbReference type="ChEBI" id="CHEBI:30839"/>
        <dbReference type="ChEBI" id="CHEBI:30864"/>
    </reaction>
</comment>
<sequence length="312" mass="33110">MSRLNVSLPGLEMKNPIMPASGCFGFGKEYANWYDLSVLGAVAIKAATADPRFGNPTPRVAETEAGMLNAIGLQNPGVEKIMSDELPALEKYRIPIVANIAGTTEEDYMKTAETLSKHPLVSVLELNISCPNVKEGGIQFGVTPEAASALTKKVKQVSHKPVYVKLSPNVRDISEMAVAVEEAGADGLSMINTLLGMQIDLKSRRPLLANKTGGLSGPAIKPVAIRMIYEASQNVSIPIIGMGGIMTAEDVIEMMLAGASAVAVGTANFSNPYACPEIIEELERVLDKMGVGHITEIIGGSWKACKTPSLSR</sequence>
<evidence type="ECO:0000256" key="3">
    <source>
        <dbReference type="ARBA" id="ARBA00004715"/>
    </source>
</evidence>
<keyword evidence="15" id="KW-1185">Reference proteome</keyword>
<keyword evidence="8 12" id="KW-0288">FMN</keyword>
<evidence type="ECO:0000256" key="8">
    <source>
        <dbReference type="ARBA" id="ARBA00022643"/>
    </source>
</evidence>
<gene>
    <name evidence="12" type="primary">pyrD</name>
    <name evidence="14" type="ORF">ACFQPF_10470</name>
</gene>
<name>A0ABW2NNA5_9BACL</name>
<reference evidence="15" key="1">
    <citation type="journal article" date="2019" name="Int. J. Syst. Evol. Microbiol.">
        <title>The Global Catalogue of Microorganisms (GCM) 10K type strain sequencing project: providing services to taxonomists for standard genome sequencing and annotation.</title>
        <authorList>
            <consortium name="The Broad Institute Genomics Platform"/>
            <consortium name="The Broad Institute Genome Sequencing Center for Infectious Disease"/>
            <person name="Wu L."/>
            <person name="Ma J."/>
        </authorList>
    </citation>
    <scope>NUCLEOTIDE SEQUENCE [LARGE SCALE GENOMIC DNA]</scope>
    <source>
        <strain evidence="15">NBRC 106396</strain>
    </source>
</reference>
<feature type="binding site" evidence="12">
    <location>
        <position position="217"/>
    </location>
    <ligand>
        <name>FMN</name>
        <dbReference type="ChEBI" id="CHEBI:58210"/>
    </ligand>
</feature>
<dbReference type="PANTHER" id="PTHR48109">
    <property type="entry name" value="DIHYDROOROTATE DEHYDROGENASE (QUINONE), MITOCHONDRIAL-RELATED"/>
    <property type="match status" value="1"/>
</dbReference>
<evidence type="ECO:0000256" key="1">
    <source>
        <dbReference type="ARBA" id="ARBA00003616"/>
    </source>
</evidence>
<dbReference type="InterPro" id="IPR005720">
    <property type="entry name" value="Dihydroorotate_DH_cat"/>
</dbReference>
<evidence type="ECO:0000256" key="7">
    <source>
        <dbReference type="ARBA" id="ARBA00022630"/>
    </source>
</evidence>
<dbReference type="PROSITE" id="PS00912">
    <property type="entry name" value="DHODEHASE_2"/>
    <property type="match status" value="1"/>
</dbReference>
<dbReference type="PIRSF" id="PIRSF000164">
    <property type="entry name" value="DHO_oxidase"/>
    <property type="match status" value="1"/>
</dbReference>
<dbReference type="Proteomes" id="UP001596549">
    <property type="component" value="Unassembled WGS sequence"/>
</dbReference>
<feature type="binding site" evidence="12">
    <location>
        <begin position="45"/>
        <end position="46"/>
    </location>
    <ligand>
        <name>FMN</name>
        <dbReference type="ChEBI" id="CHEBI:58210"/>
    </ligand>
</feature>
<feature type="binding site" evidence="12">
    <location>
        <position position="99"/>
    </location>
    <ligand>
        <name>FMN</name>
        <dbReference type="ChEBI" id="CHEBI:58210"/>
    </ligand>
</feature>
<dbReference type="HAMAP" id="MF_00224">
    <property type="entry name" value="DHO_dh_type1"/>
    <property type="match status" value="1"/>
</dbReference>
<feature type="binding site" evidence="12">
    <location>
        <begin position="69"/>
        <end position="73"/>
    </location>
    <ligand>
        <name>substrate</name>
    </ligand>
</feature>
<evidence type="ECO:0000313" key="15">
    <source>
        <dbReference type="Proteomes" id="UP001596549"/>
    </source>
</evidence>
<evidence type="ECO:0000256" key="4">
    <source>
        <dbReference type="ARBA" id="ARBA00008008"/>
    </source>
</evidence>
<dbReference type="InterPro" id="IPR001295">
    <property type="entry name" value="Dihydroorotate_DH_CS"/>
</dbReference>
<feature type="domain" description="Dihydroorotate dehydrogenase catalytic" evidence="13">
    <location>
        <begin position="4"/>
        <end position="286"/>
    </location>
</feature>
<dbReference type="InterPro" id="IPR013785">
    <property type="entry name" value="Aldolase_TIM"/>
</dbReference>
<dbReference type="CDD" id="cd04740">
    <property type="entry name" value="DHOD_1B_like"/>
    <property type="match status" value="1"/>
</dbReference>
<comment type="subunit">
    <text evidence="5">Heterotetramer of 2 PyrK and 2 PyrD type B subunits.</text>
</comment>
<evidence type="ECO:0000256" key="5">
    <source>
        <dbReference type="ARBA" id="ARBA00011669"/>
    </source>
</evidence>
<feature type="binding site" evidence="12">
    <location>
        <begin position="243"/>
        <end position="244"/>
    </location>
    <ligand>
        <name>FMN</name>
        <dbReference type="ChEBI" id="CHEBI:58210"/>
    </ligand>
</feature>
<dbReference type="NCBIfam" id="NF005574">
    <property type="entry name" value="PRK07259.1"/>
    <property type="match status" value="1"/>
</dbReference>
<dbReference type="EMBL" id="JBHTCP010000016">
    <property type="protein sequence ID" value="MFC7372107.1"/>
    <property type="molecule type" value="Genomic_DNA"/>
</dbReference>
<keyword evidence="6 12" id="KW-0963">Cytoplasm</keyword>
<feature type="binding site" evidence="12">
    <location>
        <begin position="265"/>
        <end position="266"/>
    </location>
    <ligand>
        <name>FMN</name>
        <dbReference type="ChEBI" id="CHEBI:58210"/>
    </ligand>
</feature>
<dbReference type="EC" id="1.3.-.-" evidence="12"/>
<comment type="caution">
    <text evidence="14">The sequence shown here is derived from an EMBL/GenBank/DDBJ whole genome shotgun (WGS) entry which is preliminary data.</text>
</comment>
<dbReference type="InterPro" id="IPR050074">
    <property type="entry name" value="DHO_dehydrogenase"/>
</dbReference>
<keyword evidence="9 12" id="KW-0665">Pyrimidine biosynthesis</keyword>
<evidence type="ECO:0000256" key="11">
    <source>
        <dbReference type="ARBA" id="ARBA00048996"/>
    </source>
</evidence>
<evidence type="ECO:0000256" key="12">
    <source>
        <dbReference type="HAMAP-Rule" id="MF_00224"/>
    </source>
</evidence>